<feature type="transmembrane region" description="Helical" evidence="3">
    <location>
        <begin position="597"/>
        <end position="622"/>
    </location>
</feature>
<evidence type="ECO:0000256" key="2">
    <source>
        <dbReference type="SAM" id="MobiDB-lite"/>
    </source>
</evidence>
<evidence type="ECO:0000256" key="3">
    <source>
        <dbReference type="SAM" id="Phobius"/>
    </source>
</evidence>
<feature type="region of interest" description="Disordered" evidence="2">
    <location>
        <begin position="630"/>
        <end position="653"/>
    </location>
</feature>
<dbReference type="AlphaFoldDB" id="A0ABD5VGH4"/>
<proteinExistence type="predicted"/>
<organism evidence="5 6">
    <name type="scientific">Halorubellus litoreus</name>
    <dbReference type="NCBI Taxonomy" id="755308"/>
    <lineage>
        <taxon>Archaea</taxon>
        <taxon>Methanobacteriati</taxon>
        <taxon>Methanobacteriota</taxon>
        <taxon>Stenosarchaea group</taxon>
        <taxon>Halobacteria</taxon>
        <taxon>Halobacteriales</taxon>
        <taxon>Halorubellaceae</taxon>
        <taxon>Halorubellus</taxon>
    </lineage>
</organism>
<keyword evidence="6" id="KW-1185">Reference proteome</keyword>
<evidence type="ECO:0000313" key="6">
    <source>
        <dbReference type="Proteomes" id="UP001596395"/>
    </source>
</evidence>
<name>A0ABD5VGH4_9EURY</name>
<sequence length="773" mass="81049">MAKEVYLEPADIDHTMRARGRVVATCLLVLVLTAPTVVAASTPSSVSGSTPTAVSGSTPTAVSGSTPGTPLASDASDDEHAVSEPPAEPSSLAARQHGFQDDDNESSNGTTVQHEDPDAVDENGDLGAVKGWLSSRMLNSLQESSVQITQGQYEAGKRALGDEYTGFLGQYVDVAGETDARADDRTANTLNATRAAQRTYANTSQEYEATYEAYQEAKANGNDARARELARELTTLSEELRRSQRRLNETYTRLGNLTGQNLSSTVEEFESVTENVTEEASTIQAEELVATELTVSVDDDTISFLEPAVLRGQLRVLGNASMPDEVRLRIGGRTRTVGVAENGSIRTEYRPRTTPVGDQRLPVAFVPDPTSLYVGTNASVNVTVVGVTPRVTVDDVTAAGYGDRVPVAGRVTVDGVAVDDVPVAVTVAGSTLATVRTGADGRYRATPRLPADVSPGEVTVRVRAGETGRAVDANVSRSTLLVETTGTDLSLDATATNDDRVQLSGTFTTDDGTPVGDQRVVVRVAGERVAVTRTDADGRYRTTARVDATTGTVTVRAVYDGTGTNLADSSASQQIELQAAGGSGDGGPSTGPGATGIVAQLVAVGPYLGGGLAVVVALAVAVRWRRQSTSSTEADVEWATDPKPARPDSSTAGTLEDRLDELADSDPNSQVQSTYHALRNALRGHLDISRTATHWELYRAVVADAPELDDDLRTVVEAYERVTFAETDVDDDQAAAVRTAAHSLADTLSAADTVSANDAGSTADTPTTDATGT</sequence>
<dbReference type="InterPro" id="IPR025403">
    <property type="entry name" value="TgpA-like_C"/>
</dbReference>
<dbReference type="RefSeq" id="WP_336351533.1">
    <property type="nucleotide sequence ID" value="NZ_JAZAQL010000003.1"/>
</dbReference>
<keyword evidence="1" id="KW-0175">Coiled coil</keyword>
<feature type="compositionally biased region" description="Low complexity" evidence="2">
    <location>
        <begin position="758"/>
        <end position="773"/>
    </location>
</feature>
<protein>
    <submittedName>
        <fullName evidence="5">DUF4129 domain-containing protein</fullName>
    </submittedName>
</protein>
<gene>
    <name evidence="5" type="ORF">ACFQGB_17135</name>
</gene>
<evidence type="ECO:0000256" key="1">
    <source>
        <dbReference type="SAM" id="Coils"/>
    </source>
</evidence>
<evidence type="ECO:0000259" key="4">
    <source>
        <dbReference type="Pfam" id="PF13559"/>
    </source>
</evidence>
<accession>A0ABD5VGH4</accession>
<reference evidence="5 6" key="1">
    <citation type="journal article" date="2019" name="Int. J. Syst. Evol. Microbiol.">
        <title>The Global Catalogue of Microorganisms (GCM) 10K type strain sequencing project: providing services to taxonomists for standard genome sequencing and annotation.</title>
        <authorList>
            <consortium name="The Broad Institute Genomics Platform"/>
            <consortium name="The Broad Institute Genome Sequencing Center for Infectious Disease"/>
            <person name="Wu L."/>
            <person name="Ma J."/>
        </authorList>
    </citation>
    <scope>NUCLEOTIDE SEQUENCE [LARGE SCALE GENOMIC DNA]</scope>
    <source>
        <strain evidence="5 6">GX26</strain>
    </source>
</reference>
<keyword evidence="3" id="KW-1133">Transmembrane helix</keyword>
<feature type="region of interest" description="Disordered" evidence="2">
    <location>
        <begin position="40"/>
        <end position="126"/>
    </location>
</feature>
<dbReference type="EMBL" id="JBHSXN010000003">
    <property type="protein sequence ID" value="MFC6954592.1"/>
    <property type="molecule type" value="Genomic_DNA"/>
</dbReference>
<evidence type="ECO:0000313" key="5">
    <source>
        <dbReference type="EMBL" id="MFC6954592.1"/>
    </source>
</evidence>
<feature type="compositionally biased region" description="Low complexity" evidence="2">
    <location>
        <begin position="40"/>
        <end position="61"/>
    </location>
</feature>
<comment type="caution">
    <text evidence="5">The sequence shown here is derived from an EMBL/GenBank/DDBJ whole genome shotgun (WGS) entry which is preliminary data.</text>
</comment>
<feature type="domain" description="Protein-glutamine gamma-glutamyltransferase-like C-terminal" evidence="4">
    <location>
        <begin position="677"/>
        <end position="740"/>
    </location>
</feature>
<feature type="region of interest" description="Disordered" evidence="2">
    <location>
        <begin position="754"/>
        <end position="773"/>
    </location>
</feature>
<dbReference type="Proteomes" id="UP001596395">
    <property type="component" value="Unassembled WGS sequence"/>
</dbReference>
<dbReference type="Pfam" id="PF13559">
    <property type="entry name" value="DUF4129"/>
    <property type="match status" value="1"/>
</dbReference>
<keyword evidence="3" id="KW-0472">Membrane</keyword>
<keyword evidence="3" id="KW-0812">Transmembrane</keyword>
<feature type="coiled-coil region" evidence="1">
    <location>
        <begin position="200"/>
        <end position="246"/>
    </location>
</feature>